<dbReference type="EMBL" id="RBNI01020658">
    <property type="protein sequence ID" value="RUO96552.1"/>
    <property type="molecule type" value="Genomic_DNA"/>
</dbReference>
<dbReference type="Proteomes" id="UP000268093">
    <property type="component" value="Unassembled WGS sequence"/>
</dbReference>
<feature type="region of interest" description="Disordered" evidence="1">
    <location>
        <begin position="114"/>
        <end position="141"/>
    </location>
</feature>
<sequence>MGEEKNNNNKEIRPIACRKSRDMMISSRCMAKATHWDAHPCRFFDRSFGARCPSRQRRRRWLRCRAGRRYFLAHGQDQPRAQCTLWGQEWSKVLLEPPIQPYYLLQRSTFQMAHLPNPPTPQTSLASLPSSPPPRHPRRLPAPSRFAAARLATRTSPATWYASAGMDSWRG</sequence>
<proteinExistence type="predicted"/>
<gene>
    <name evidence="2" type="ORF">BC936DRAFT_141848</name>
</gene>
<evidence type="ECO:0000313" key="3">
    <source>
        <dbReference type="Proteomes" id="UP000268093"/>
    </source>
</evidence>
<reference evidence="2 3" key="1">
    <citation type="journal article" date="2018" name="New Phytol.">
        <title>Phylogenomics of Endogonaceae and evolution of mycorrhizas within Mucoromycota.</title>
        <authorList>
            <person name="Chang Y."/>
            <person name="Desiro A."/>
            <person name="Na H."/>
            <person name="Sandor L."/>
            <person name="Lipzen A."/>
            <person name="Clum A."/>
            <person name="Barry K."/>
            <person name="Grigoriev I.V."/>
            <person name="Martin F.M."/>
            <person name="Stajich J.E."/>
            <person name="Smith M.E."/>
            <person name="Bonito G."/>
            <person name="Spatafora J.W."/>
        </authorList>
    </citation>
    <scope>NUCLEOTIDE SEQUENCE [LARGE SCALE GENOMIC DNA]</scope>
    <source>
        <strain evidence="2 3">GMNB39</strain>
    </source>
</reference>
<comment type="caution">
    <text evidence="2">The sequence shown here is derived from an EMBL/GenBank/DDBJ whole genome shotgun (WGS) entry which is preliminary data.</text>
</comment>
<dbReference type="AlphaFoldDB" id="A0A433A1J1"/>
<evidence type="ECO:0000313" key="2">
    <source>
        <dbReference type="EMBL" id="RUO96552.1"/>
    </source>
</evidence>
<organism evidence="2 3">
    <name type="scientific">Jimgerdemannia flammicorona</name>
    <dbReference type="NCBI Taxonomy" id="994334"/>
    <lineage>
        <taxon>Eukaryota</taxon>
        <taxon>Fungi</taxon>
        <taxon>Fungi incertae sedis</taxon>
        <taxon>Mucoromycota</taxon>
        <taxon>Mucoromycotina</taxon>
        <taxon>Endogonomycetes</taxon>
        <taxon>Endogonales</taxon>
        <taxon>Endogonaceae</taxon>
        <taxon>Jimgerdemannia</taxon>
    </lineage>
</organism>
<protein>
    <submittedName>
        <fullName evidence="2">Uncharacterized protein</fullName>
    </submittedName>
</protein>
<evidence type="ECO:0000256" key="1">
    <source>
        <dbReference type="SAM" id="MobiDB-lite"/>
    </source>
</evidence>
<name>A0A433A1J1_9FUNG</name>
<keyword evidence="3" id="KW-1185">Reference proteome</keyword>
<accession>A0A433A1J1</accession>